<dbReference type="PANTHER" id="PTHR13690:SF86">
    <property type="entry name" value="TRANSCRIPTION FACTOR VIP1"/>
    <property type="match status" value="1"/>
</dbReference>
<dbReference type="AlphaFoldDB" id="A0A5N5FN94"/>
<protein>
    <submittedName>
        <fullName evidence="1">Transcription factor VIP1-like</fullName>
    </submittedName>
</protein>
<reference evidence="1 2" key="3">
    <citation type="submission" date="2019-11" db="EMBL/GenBank/DDBJ databases">
        <title>A de novo genome assembly of a pear dwarfing rootstock.</title>
        <authorList>
            <person name="Wang F."/>
            <person name="Wang J."/>
            <person name="Li S."/>
            <person name="Zhang Y."/>
            <person name="Fang M."/>
            <person name="Ma L."/>
            <person name="Zhao Y."/>
            <person name="Jiang S."/>
        </authorList>
    </citation>
    <scope>NUCLEOTIDE SEQUENCE [LARGE SCALE GENOMIC DNA]</scope>
    <source>
        <strain evidence="1">S2</strain>
        <tissue evidence="1">Leaf</tissue>
    </source>
</reference>
<accession>A0A5N5FN94</accession>
<evidence type="ECO:0000313" key="1">
    <source>
        <dbReference type="EMBL" id="KAB2603141.1"/>
    </source>
</evidence>
<organism evidence="1 2">
    <name type="scientific">Pyrus ussuriensis x Pyrus communis</name>
    <dbReference type="NCBI Taxonomy" id="2448454"/>
    <lineage>
        <taxon>Eukaryota</taxon>
        <taxon>Viridiplantae</taxon>
        <taxon>Streptophyta</taxon>
        <taxon>Embryophyta</taxon>
        <taxon>Tracheophyta</taxon>
        <taxon>Spermatophyta</taxon>
        <taxon>Magnoliopsida</taxon>
        <taxon>eudicotyledons</taxon>
        <taxon>Gunneridae</taxon>
        <taxon>Pentapetalae</taxon>
        <taxon>rosids</taxon>
        <taxon>fabids</taxon>
        <taxon>Rosales</taxon>
        <taxon>Rosaceae</taxon>
        <taxon>Amygdaloideae</taxon>
        <taxon>Maleae</taxon>
        <taxon>Pyrus</taxon>
    </lineage>
</organism>
<reference evidence="1 2" key="1">
    <citation type="submission" date="2019-09" db="EMBL/GenBank/DDBJ databases">
        <authorList>
            <person name="Ou C."/>
        </authorList>
    </citation>
    <scope>NUCLEOTIDE SEQUENCE [LARGE SCALE GENOMIC DNA]</scope>
    <source>
        <strain evidence="1">S2</strain>
        <tissue evidence="1">Leaf</tissue>
    </source>
</reference>
<dbReference type="Proteomes" id="UP000327157">
    <property type="component" value="Chromosome 10"/>
</dbReference>
<dbReference type="PANTHER" id="PTHR13690">
    <property type="entry name" value="TRANSCRIPTION FACTOR POSF21-RELATED"/>
    <property type="match status" value="1"/>
</dbReference>
<evidence type="ECO:0000313" key="2">
    <source>
        <dbReference type="Proteomes" id="UP000327157"/>
    </source>
</evidence>
<comment type="caution">
    <text evidence="1">The sequence shown here is derived from an EMBL/GenBank/DDBJ whole genome shotgun (WGS) entry which is preliminary data.</text>
</comment>
<gene>
    <name evidence="1" type="ORF">D8674_004146</name>
</gene>
<dbReference type="GO" id="GO:0005634">
    <property type="term" value="C:nucleus"/>
    <property type="evidence" value="ECO:0007669"/>
    <property type="project" value="TreeGrafter"/>
</dbReference>
<reference evidence="2" key="2">
    <citation type="submission" date="2019-10" db="EMBL/GenBank/DDBJ databases">
        <title>A de novo genome assembly of a pear dwarfing rootstock.</title>
        <authorList>
            <person name="Wang F."/>
            <person name="Wang J."/>
            <person name="Li S."/>
            <person name="Zhang Y."/>
            <person name="Fang M."/>
            <person name="Ma L."/>
            <person name="Zhao Y."/>
            <person name="Jiang S."/>
        </authorList>
    </citation>
    <scope>NUCLEOTIDE SEQUENCE [LARGE SCALE GENOMIC DNA]</scope>
</reference>
<dbReference type="OrthoDB" id="1435597at2759"/>
<proteinExistence type="predicted"/>
<keyword evidence="2" id="KW-1185">Reference proteome</keyword>
<dbReference type="GO" id="GO:0003700">
    <property type="term" value="F:DNA-binding transcription factor activity"/>
    <property type="evidence" value="ECO:0007669"/>
    <property type="project" value="TreeGrafter"/>
</dbReference>
<dbReference type="EMBL" id="SMOL01000695">
    <property type="protein sequence ID" value="KAB2603141.1"/>
    <property type="molecule type" value="Genomic_DNA"/>
</dbReference>
<name>A0A5N5FN94_9ROSA</name>
<sequence length="59" mass="7041">MRWKERKVRYMNELDRKLQMLQTEATTLSALVTLLQDSTFLVYYEFKKQIVIAQKAGKS</sequence>